<dbReference type="Proteomes" id="UP000326354">
    <property type="component" value="Chromosome"/>
</dbReference>
<evidence type="ECO:0000313" key="1">
    <source>
        <dbReference type="EMBL" id="BBM82557.1"/>
    </source>
</evidence>
<evidence type="ECO:0000313" key="2">
    <source>
        <dbReference type="Proteomes" id="UP000326354"/>
    </source>
</evidence>
<gene>
    <name evidence="1" type="ORF">UABAM_00900</name>
</gene>
<sequence length="220" mass="25409">MQNKRALTESGLEKLRKISIGSIIAVGEDFDDILRKIDEKNYFEQIYRDIQLVLSEWKLCPDLNLGWCSSGHTMIPDFVTTSCVGEPMSYFGWVFQDEEGFIDEHSNPNDDVGRALWEKKLILGHYSIRGYAFPSDLLEKYSPGYLCHDFAIDEATAWVPSLHFDMHSEDSPITMMSKAMMENDERGEELARKRASQEYTELGYLIFENGFAECKEKCIW</sequence>
<protein>
    <submittedName>
        <fullName evidence="1">Uncharacterized protein</fullName>
    </submittedName>
</protein>
<dbReference type="RefSeq" id="WP_151966796.1">
    <property type="nucleotide sequence ID" value="NZ_AP019860.1"/>
</dbReference>
<accession>A0A5S9IJ88</accession>
<proteinExistence type="predicted"/>
<organism evidence="1 2">
    <name type="scientific">Uabimicrobium amorphum</name>
    <dbReference type="NCBI Taxonomy" id="2596890"/>
    <lineage>
        <taxon>Bacteria</taxon>
        <taxon>Pseudomonadati</taxon>
        <taxon>Planctomycetota</taxon>
        <taxon>Candidatus Uabimicrobiia</taxon>
        <taxon>Candidatus Uabimicrobiales</taxon>
        <taxon>Candidatus Uabimicrobiaceae</taxon>
        <taxon>Candidatus Uabimicrobium</taxon>
    </lineage>
</organism>
<keyword evidence="2" id="KW-1185">Reference proteome</keyword>
<dbReference type="KEGG" id="uam:UABAM_00900"/>
<reference evidence="1 2" key="1">
    <citation type="submission" date="2019-08" db="EMBL/GenBank/DDBJ databases">
        <title>Complete genome sequence of Candidatus Uab amorphum.</title>
        <authorList>
            <person name="Shiratori T."/>
            <person name="Suzuki S."/>
            <person name="Kakizawa Y."/>
            <person name="Ishida K."/>
        </authorList>
    </citation>
    <scope>NUCLEOTIDE SEQUENCE [LARGE SCALE GENOMIC DNA]</scope>
    <source>
        <strain evidence="1 2">SRT547</strain>
    </source>
</reference>
<name>A0A5S9IJ88_UABAM</name>
<dbReference type="EMBL" id="AP019860">
    <property type="protein sequence ID" value="BBM82557.1"/>
    <property type="molecule type" value="Genomic_DNA"/>
</dbReference>
<dbReference type="AlphaFoldDB" id="A0A5S9IJ88"/>